<evidence type="ECO:0000313" key="2">
    <source>
        <dbReference type="Proteomes" id="UP001596106"/>
    </source>
</evidence>
<name>A0ABW0IBT2_9BACT</name>
<dbReference type="RefSeq" id="WP_379845180.1">
    <property type="nucleotide sequence ID" value="NZ_JBHSMA010000003.1"/>
</dbReference>
<proteinExistence type="predicted"/>
<dbReference type="Proteomes" id="UP001596106">
    <property type="component" value="Unassembled WGS sequence"/>
</dbReference>
<dbReference type="NCBIfam" id="TIGR04183">
    <property type="entry name" value="Por_Secre_tail"/>
    <property type="match status" value="1"/>
</dbReference>
<dbReference type="InterPro" id="IPR026444">
    <property type="entry name" value="Secre_tail"/>
</dbReference>
<reference evidence="2" key="1">
    <citation type="journal article" date="2019" name="Int. J. Syst. Evol. Microbiol.">
        <title>The Global Catalogue of Microorganisms (GCM) 10K type strain sequencing project: providing services to taxonomists for standard genome sequencing and annotation.</title>
        <authorList>
            <consortium name="The Broad Institute Genomics Platform"/>
            <consortium name="The Broad Institute Genome Sequencing Center for Infectious Disease"/>
            <person name="Wu L."/>
            <person name="Ma J."/>
        </authorList>
    </citation>
    <scope>NUCLEOTIDE SEQUENCE [LARGE SCALE GENOMIC DNA]</scope>
    <source>
        <strain evidence="2">CCUG 55250</strain>
    </source>
</reference>
<evidence type="ECO:0000313" key="1">
    <source>
        <dbReference type="EMBL" id="MFC5410123.1"/>
    </source>
</evidence>
<protein>
    <submittedName>
        <fullName evidence="1">T9SS type A sorting domain-containing protein</fullName>
    </submittedName>
</protein>
<gene>
    <name evidence="1" type="ORF">ACFPMF_12435</name>
</gene>
<organism evidence="1 2">
    <name type="scientific">Larkinella bovis</name>
    <dbReference type="NCBI Taxonomy" id="683041"/>
    <lineage>
        <taxon>Bacteria</taxon>
        <taxon>Pseudomonadati</taxon>
        <taxon>Bacteroidota</taxon>
        <taxon>Cytophagia</taxon>
        <taxon>Cytophagales</taxon>
        <taxon>Spirosomataceae</taxon>
        <taxon>Larkinella</taxon>
    </lineage>
</organism>
<comment type="caution">
    <text evidence="1">The sequence shown here is derived from an EMBL/GenBank/DDBJ whole genome shotgun (WGS) entry which is preliminary data.</text>
</comment>
<keyword evidence="2" id="KW-1185">Reference proteome</keyword>
<accession>A0ABW0IBT2</accession>
<sequence>MLGSSYVLKESGKPLNCPDGSRLSAETAAGLQVVVLGNPIGEVVRLEIRGAEGQRVQLQLVDGQGRRVNEQQIVQAAEVERPSLSTRHAAPGLLLLQVRSGSQNVTLKLLKP</sequence>
<dbReference type="EMBL" id="JBHSMA010000003">
    <property type="protein sequence ID" value="MFC5410123.1"/>
    <property type="molecule type" value="Genomic_DNA"/>
</dbReference>